<sequence length="139" mass="15413">MDILSPVLGMMVLTLAMTIVIFASRLPIIVKNFPNLQGGKYADDMKQNMSAGMRNITDNYNHLFEQPVLFYATAVYIHLVGHVDLIHVRCAWFFVGFRVAHSLVQATVNNVATRLTMFIGASITLAVMVVREMIVALAG</sequence>
<dbReference type="InterPro" id="IPR023352">
    <property type="entry name" value="MAPEG-like_dom_sf"/>
</dbReference>
<dbReference type="SUPFAM" id="SSF161084">
    <property type="entry name" value="MAPEG domain-like"/>
    <property type="match status" value="1"/>
</dbReference>
<feature type="transmembrane region" description="Helical" evidence="5">
    <location>
        <begin position="6"/>
        <end position="23"/>
    </location>
</feature>
<dbReference type="Pfam" id="PF01124">
    <property type="entry name" value="MAPEG"/>
    <property type="match status" value="1"/>
</dbReference>
<keyword evidence="4 5" id="KW-0472">Membrane</keyword>
<comment type="subcellular location">
    <subcellularLocation>
        <location evidence="1">Membrane</location>
    </subcellularLocation>
</comment>
<dbReference type="Gene3D" id="1.20.120.550">
    <property type="entry name" value="Membrane associated eicosanoid/glutathione metabolism-like domain"/>
    <property type="match status" value="1"/>
</dbReference>
<protein>
    <recommendedName>
        <fullName evidence="7">MAPEG family protein</fullName>
    </recommendedName>
</protein>
<dbReference type="InterPro" id="IPR001129">
    <property type="entry name" value="Membr-assoc_MAPEG"/>
</dbReference>
<keyword evidence="2 5" id="KW-0812">Transmembrane</keyword>
<feature type="transmembrane region" description="Helical" evidence="5">
    <location>
        <begin position="115"/>
        <end position="138"/>
    </location>
</feature>
<accession>A0A381P3F7</accession>
<evidence type="ECO:0000256" key="5">
    <source>
        <dbReference type="SAM" id="Phobius"/>
    </source>
</evidence>
<name>A0A381P3F7_9ZZZZ</name>
<evidence type="ECO:0000313" key="6">
    <source>
        <dbReference type="EMBL" id="SUZ61462.1"/>
    </source>
</evidence>
<evidence type="ECO:0008006" key="7">
    <source>
        <dbReference type="Google" id="ProtNLM"/>
    </source>
</evidence>
<proteinExistence type="predicted"/>
<evidence type="ECO:0000256" key="2">
    <source>
        <dbReference type="ARBA" id="ARBA00022692"/>
    </source>
</evidence>
<reference evidence="6" key="1">
    <citation type="submission" date="2018-05" db="EMBL/GenBank/DDBJ databases">
        <authorList>
            <person name="Lanie J.A."/>
            <person name="Ng W.-L."/>
            <person name="Kazmierczak K.M."/>
            <person name="Andrzejewski T.M."/>
            <person name="Davidsen T.M."/>
            <person name="Wayne K.J."/>
            <person name="Tettelin H."/>
            <person name="Glass J.I."/>
            <person name="Rusch D."/>
            <person name="Podicherti R."/>
            <person name="Tsui H.-C.T."/>
            <person name="Winkler M.E."/>
        </authorList>
    </citation>
    <scope>NUCLEOTIDE SEQUENCE</scope>
</reference>
<organism evidence="6">
    <name type="scientific">marine metagenome</name>
    <dbReference type="NCBI Taxonomy" id="408172"/>
    <lineage>
        <taxon>unclassified sequences</taxon>
        <taxon>metagenomes</taxon>
        <taxon>ecological metagenomes</taxon>
    </lineage>
</organism>
<dbReference type="AlphaFoldDB" id="A0A381P3F7"/>
<evidence type="ECO:0000256" key="1">
    <source>
        <dbReference type="ARBA" id="ARBA00004370"/>
    </source>
</evidence>
<evidence type="ECO:0000256" key="4">
    <source>
        <dbReference type="ARBA" id="ARBA00023136"/>
    </source>
</evidence>
<keyword evidence="3 5" id="KW-1133">Transmembrane helix</keyword>
<dbReference type="EMBL" id="UINC01000805">
    <property type="protein sequence ID" value="SUZ61462.1"/>
    <property type="molecule type" value="Genomic_DNA"/>
</dbReference>
<evidence type="ECO:0000256" key="3">
    <source>
        <dbReference type="ARBA" id="ARBA00022989"/>
    </source>
</evidence>
<feature type="transmembrane region" description="Helical" evidence="5">
    <location>
        <begin position="68"/>
        <end position="95"/>
    </location>
</feature>
<gene>
    <name evidence="6" type="ORF">METZ01_LOCUS14316</name>
</gene>
<dbReference type="GO" id="GO:0016020">
    <property type="term" value="C:membrane"/>
    <property type="evidence" value="ECO:0007669"/>
    <property type="project" value="UniProtKB-SubCell"/>
</dbReference>